<keyword evidence="4 6" id="KW-0975">Bacterial flagellum</keyword>
<dbReference type="GO" id="GO:0030694">
    <property type="term" value="C:bacterial-type flagellum basal body, rod"/>
    <property type="evidence" value="ECO:0007669"/>
    <property type="project" value="UniProtKB-UniRule"/>
</dbReference>
<evidence type="ECO:0000256" key="2">
    <source>
        <dbReference type="ARBA" id="ARBA00009677"/>
    </source>
</evidence>
<sequence length="147" mass="16141">MTISGVLPMLTDPLAATMRIASSGLQAQGTRLRVVAENIANSDSTAMTAGGDPYRRKTVSFATTMDRAAGSEIVKVKQIGRDRSDFQLVYEPSHPAADEKGYVKRPNVQPLIEMMDMREASRSFEASVNVIEQSRSMMSRMIDLLRG</sequence>
<dbReference type="Pfam" id="PF00460">
    <property type="entry name" value="Flg_bb_rod"/>
    <property type="match status" value="1"/>
</dbReference>
<dbReference type="PANTHER" id="PTHR30435:SF2">
    <property type="entry name" value="FLAGELLAR BASAL-BODY ROD PROTEIN FLGC"/>
    <property type="match status" value="1"/>
</dbReference>
<evidence type="ECO:0000256" key="4">
    <source>
        <dbReference type="ARBA" id="ARBA00023143"/>
    </source>
</evidence>
<evidence type="ECO:0000256" key="3">
    <source>
        <dbReference type="ARBA" id="ARBA00017941"/>
    </source>
</evidence>
<feature type="domain" description="Flagellar basal-body/hook protein C-terminal" evidence="8">
    <location>
        <begin position="100"/>
        <end position="144"/>
    </location>
</feature>
<dbReference type="InterPro" id="IPR019776">
    <property type="entry name" value="Flagellar_basal_body_rod_CS"/>
</dbReference>
<keyword evidence="10" id="KW-1185">Reference proteome</keyword>
<organism evidence="9 10">
    <name type="scientific">Azospirillum baldaniorum</name>
    <dbReference type="NCBI Taxonomy" id="1064539"/>
    <lineage>
        <taxon>Bacteria</taxon>
        <taxon>Pseudomonadati</taxon>
        <taxon>Pseudomonadota</taxon>
        <taxon>Alphaproteobacteria</taxon>
        <taxon>Rhodospirillales</taxon>
        <taxon>Azospirillaceae</taxon>
        <taxon>Azospirillum</taxon>
    </lineage>
</organism>
<evidence type="ECO:0000313" key="9">
    <source>
        <dbReference type="EMBL" id="CCD03149.1"/>
    </source>
</evidence>
<feature type="domain" description="Flagellar basal body rod protein N-terminal" evidence="7">
    <location>
        <begin position="18"/>
        <end position="45"/>
    </location>
</feature>
<dbReference type="Proteomes" id="UP000007319">
    <property type="component" value="Plasmid AZOBR_p4"/>
</dbReference>
<evidence type="ECO:0000259" key="7">
    <source>
        <dbReference type="Pfam" id="PF00460"/>
    </source>
</evidence>
<dbReference type="KEGG" id="abs:AZOBR_p410067"/>
<dbReference type="GO" id="GO:0071978">
    <property type="term" value="P:bacterial-type flagellum-dependent swarming motility"/>
    <property type="evidence" value="ECO:0007669"/>
    <property type="project" value="TreeGrafter"/>
</dbReference>
<comment type="subcellular location">
    <subcellularLocation>
        <location evidence="1 6">Bacterial flagellum basal body</location>
    </subcellularLocation>
</comment>
<gene>
    <name evidence="9" type="primary">flgC</name>
    <name evidence="9" type="ORF">AZOBR_p410067</name>
</gene>
<keyword evidence="9" id="KW-0969">Cilium</keyword>
<dbReference type="PANTHER" id="PTHR30435">
    <property type="entry name" value="FLAGELLAR PROTEIN"/>
    <property type="match status" value="1"/>
</dbReference>
<evidence type="ECO:0000256" key="6">
    <source>
        <dbReference type="RuleBase" id="RU362062"/>
    </source>
</evidence>
<dbReference type="EMBL" id="HE577331">
    <property type="protein sequence ID" value="CCD03149.1"/>
    <property type="molecule type" value="Genomic_DNA"/>
</dbReference>
<evidence type="ECO:0000256" key="1">
    <source>
        <dbReference type="ARBA" id="ARBA00004117"/>
    </source>
</evidence>
<evidence type="ECO:0000313" key="10">
    <source>
        <dbReference type="Proteomes" id="UP000007319"/>
    </source>
</evidence>
<protein>
    <recommendedName>
        <fullName evidence="3 6">Flagellar basal-body rod protein FlgC</fullName>
    </recommendedName>
</protein>
<dbReference type="NCBIfam" id="TIGR01395">
    <property type="entry name" value="FlgC"/>
    <property type="match status" value="1"/>
</dbReference>
<dbReference type="AlphaFoldDB" id="A0A9P1NRX7"/>
<comment type="similarity">
    <text evidence="2">Belongs to the flagella basal body rod proteins family.</text>
</comment>
<comment type="subunit">
    <text evidence="5 6">The basal body constitutes a major portion of the flagellar organelle and consists of four rings (L,P,S, and M) mounted on a central rod. The rod consists of about 26 subunits of FlgG in the distal portion, and FlgB, FlgC and FlgF are thought to build up the proximal portion of the rod with about 6 subunits each.</text>
</comment>
<dbReference type="InterPro" id="IPR010930">
    <property type="entry name" value="Flg_bb/hook_C_dom"/>
</dbReference>
<dbReference type="Pfam" id="PF06429">
    <property type="entry name" value="Flg_bbr_C"/>
    <property type="match status" value="1"/>
</dbReference>
<geneLocation type="plasmid" evidence="9 10">
    <name>AZOBR_p4</name>
</geneLocation>
<dbReference type="PROSITE" id="PS00588">
    <property type="entry name" value="FLAGELLA_BB_ROD"/>
    <property type="match status" value="1"/>
</dbReference>
<keyword evidence="9" id="KW-0614">Plasmid</keyword>
<keyword evidence="9" id="KW-0966">Cell projection</keyword>
<name>A0A9P1NRX7_9PROT</name>
<keyword evidence="9" id="KW-0282">Flagellum</keyword>
<evidence type="ECO:0000259" key="8">
    <source>
        <dbReference type="Pfam" id="PF06429"/>
    </source>
</evidence>
<dbReference type="InterPro" id="IPR001444">
    <property type="entry name" value="Flag_bb_rod_N"/>
</dbReference>
<reference evidence="9 10" key="1">
    <citation type="journal article" date="2011" name="PLoS Genet.">
        <title>Azospirillum genomes reveal transition of bacteria from aquatic to terrestrial environments.</title>
        <authorList>
            <person name="Wisniewski-Dye F."/>
            <person name="Borziak K."/>
            <person name="Khalsa-Moyers G."/>
            <person name="Alexandre G."/>
            <person name="Sukharnikov L.O."/>
            <person name="Wuichet K."/>
            <person name="Hurst G.B."/>
            <person name="McDonald W.H."/>
            <person name="Robertson J.S."/>
            <person name="Barbe V."/>
            <person name="Calteau A."/>
            <person name="Rouy Z."/>
            <person name="Mangenot S."/>
            <person name="Prigent-Combaret C."/>
            <person name="Normand P."/>
            <person name="Boyer M."/>
            <person name="Siguier P."/>
            <person name="Dessaux Y."/>
            <person name="Elmerich C."/>
            <person name="Condemine G."/>
            <person name="Krishnen G."/>
            <person name="Kennedy I."/>
            <person name="Paterson A.H."/>
            <person name="Gonzalez V."/>
            <person name="Mavingui P."/>
            <person name="Zhulin I.B."/>
        </authorList>
    </citation>
    <scope>NUCLEOTIDE SEQUENCE [LARGE SCALE GENOMIC DNA]</scope>
    <source>
        <strain evidence="9 10">Sp245</strain>
    </source>
</reference>
<evidence type="ECO:0000256" key="5">
    <source>
        <dbReference type="ARBA" id="ARBA00025933"/>
    </source>
</evidence>
<accession>A0A9P1NRX7</accession>
<dbReference type="InterPro" id="IPR006299">
    <property type="entry name" value="FlgC"/>
</dbReference>
<proteinExistence type="inferred from homology"/>